<dbReference type="Proteomes" id="UP001597393">
    <property type="component" value="Unassembled WGS sequence"/>
</dbReference>
<comment type="caution">
    <text evidence="1">The sequence shown here is derived from an EMBL/GenBank/DDBJ whole genome shotgun (WGS) entry which is preliminary data.</text>
</comment>
<dbReference type="EMBL" id="JBHUMA010000006">
    <property type="protein sequence ID" value="MFD2599270.1"/>
    <property type="molecule type" value="Genomic_DNA"/>
</dbReference>
<gene>
    <name evidence="1" type="ORF">ACFSQ3_09920</name>
</gene>
<dbReference type="Gene3D" id="2.60.40.2340">
    <property type="match status" value="1"/>
</dbReference>
<evidence type="ECO:0008006" key="3">
    <source>
        <dbReference type="Google" id="ProtNLM"/>
    </source>
</evidence>
<name>A0ABW5NK18_9SPHI</name>
<keyword evidence="2" id="KW-1185">Reference proteome</keyword>
<accession>A0ABW5NK18</accession>
<protein>
    <recommendedName>
        <fullName evidence="3">DUF5018 domain-containing protein</fullName>
    </recommendedName>
</protein>
<reference evidence="2" key="1">
    <citation type="journal article" date="2019" name="Int. J. Syst. Evol. Microbiol.">
        <title>The Global Catalogue of Microorganisms (GCM) 10K type strain sequencing project: providing services to taxonomists for standard genome sequencing and annotation.</title>
        <authorList>
            <consortium name="The Broad Institute Genomics Platform"/>
            <consortium name="The Broad Institute Genome Sequencing Center for Infectious Disease"/>
            <person name="Wu L."/>
            <person name="Ma J."/>
        </authorList>
    </citation>
    <scope>NUCLEOTIDE SEQUENCE [LARGE SCALE GENOMIC DNA]</scope>
    <source>
        <strain evidence="2">KCTC 42248</strain>
    </source>
</reference>
<evidence type="ECO:0000313" key="2">
    <source>
        <dbReference type="Proteomes" id="UP001597393"/>
    </source>
</evidence>
<dbReference type="RefSeq" id="WP_380869396.1">
    <property type="nucleotide sequence ID" value="NZ_JBHUMA010000006.1"/>
</dbReference>
<sequence>MKINNIIILVLMCCGLYMSCSKTNYDQETRPYTDIVSFYVEDQVAGKQKLQGVISGDSIIIYWNPETTQPSNIVPTIKLAEGAKISPESGTSVAFSDQTKYTVTAENGQTKEYTLRIKTNREQPVLTAIVTSLDLIYPMEETFWSVTPATQPTSQVHLNLLGEYFLTTGNLEDVKVYMQRLHDGYEFDLAFDAESVTNTSMKVELPKFSNQLDTGRHRIWVQVGDLKSESKDIFMRGPNVQQYGEVSGQFKERGQSVHAGQTVSIDYNYTDDLDGAVTRYFKPVDLHTVMISARRLERIDTTINPRTGKEQYKNVYKDEAFMITDFQATANQVSFKLPDGLEGFVGGNLRIGQFVYKFINSDGVWTHLSDGGANRYGQIVLFNNSLFYAPDPQTGRLTVETKIVSSNGK</sequence>
<proteinExistence type="predicted"/>
<evidence type="ECO:0000313" key="1">
    <source>
        <dbReference type="EMBL" id="MFD2599270.1"/>
    </source>
</evidence>
<organism evidence="1 2">
    <name type="scientific">Sphingobacterium corticis</name>
    <dbReference type="NCBI Taxonomy" id="1812823"/>
    <lineage>
        <taxon>Bacteria</taxon>
        <taxon>Pseudomonadati</taxon>
        <taxon>Bacteroidota</taxon>
        <taxon>Sphingobacteriia</taxon>
        <taxon>Sphingobacteriales</taxon>
        <taxon>Sphingobacteriaceae</taxon>
        <taxon>Sphingobacterium</taxon>
    </lineage>
</organism>